<dbReference type="Gene3D" id="3.40.190.10">
    <property type="entry name" value="Periplasmic binding protein-like II"/>
    <property type="match status" value="1"/>
</dbReference>
<dbReference type="PIRSF" id="PIRSF017082">
    <property type="entry name" value="YflP"/>
    <property type="match status" value="1"/>
</dbReference>
<dbReference type="EMBL" id="JALGBI010000001">
    <property type="protein sequence ID" value="MCJ0763417.1"/>
    <property type="molecule type" value="Genomic_DNA"/>
</dbReference>
<dbReference type="PANTHER" id="PTHR42928">
    <property type="entry name" value="TRICARBOXYLATE-BINDING PROTEIN"/>
    <property type="match status" value="1"/>
</dbReference>
<organism evidence="3 4">
    <name type="scientific">Variovorax terrae</name>
    <dbReference type="NCBI Taxonomy" id="2923278"/>
    <lineage>
        <taxon>Bacteria</taxon>
        <taxon>Pseudomonadati</taxon>
        <taxon>Pseudomonadota</taxon>
        <taxon>Betaproteobacteria</taxon>
        <taxon>Burkholderiales</taxon>
        <taxon>Comamonadaceae</taxon>
        <taxon>Variovorax</taxon>
    </lineage>
</organism>
<keyword evidence="2" id="KW-0732">Signal</keyword>
<sequence>MRRAFLLKMAAASLALVATLGSAATPPFPVKPVRIIIGFAAGGTTDLVGRLVAQRLGEAWGQTVVVENRTGASGMIAAEAVAKAAPDGYTLLVSPQTSLAVAPALYGKATYDTMRDFSPITLMGSTPTIMVVNPAFPVKTFAEFVDFARRSQTPVSYGSGGVGSSPHMAGELLSAQLGIRQTHVPYKGENPALIDTIGGQVPIMYGNVSAVVNQIKAGKLRAIANTGSARSPLLPEVPTIAESGLKDFAIATWFGLLGPAGMPAEQVARIQRDVARVLGLPEVRSRFAELGVDIVANTPEEFGTYLRGEVVRYTKVIKDAGIKPE</sequence>
<keyword evidence="4" id="KW-1185">Reference proteome</keyword>
<accession>A0A9X2APF0</accession>
<dbReference type="InterPro" id="IPR005064">
    <property type="entry name" value="BUG"/>
</dbReference>
<dbReference type="SUPFAM" id="SSF53850">
    <property type="entry name" value="Periplasmic binding protein-like II"/>
    <property type="match status" value="1"/>
</dbReference>
<name>A0A9X2APF0_9BURK</name>
<dbReference type="Pfam" id="PF03401">
    <property type="entry name" value="TctC"/>
    <property type="match status" value="1"/>
</dbReference>
<protein>
    <submittedName>
        <fullName evidence="3">Tripartite tricarboxylate transporter substrate binding protein</fullName>
    </submittedName>
</protein>
<evidence type="ECO:0000256" key="2">
    <source>
        <dbReference type="SAM" id="SignalP"/>
    </source>
</evidence>
<dbReference type="CDD" id="cd13578">
    <property type="entry name" value="PBP2_Bug27"/>
    <property type="match status" value="1"/>
</dbReference>
<feature type="chain" id="PRO_5040980563" evidence="2">
    <location>
        <begin position="24"/>
        <end position="325"/>
    </location>
</feature>
<dbReference type="Proteomes" id="UP001139447">
    <property type="component" value="Unassembled WGS sequence"/>
</dbReference>
<proteinExistence type="inferred from homology"/>
<evidence type="ECO:0000313" key="4">
    <source>
        <dbReference type="Proteomes" id="UP001139447"/>
    </source>
</evidence>
<comment type="caution">
    <text evidence="3">The sequence shown here is derived from an EMBL/GenBank/DDBJ whole genome shotgun (WGS) entry which is preliminary data.</text>
</comment>
<evidence type="ECO:0000256" key="1">
    <source>
        <dbReference type="ARBA" id="ARBA00006987"/>
    </source>
</evidence>
<reference evidence="3" key="1">
    <citation type="submission" date="2022-03" db="EMBL/GenBank/DDBJ databases">
        <authorList>
            <person name="Woo C.Y."/>
        </authorList>
    </citation>
    <scope>NUCLEOTIDE SEQUENCE</scope>
    <source>
        <strain evidence="3">CYS-02</strain>
    </source>
</reference>
<evidence type="ECO:0000313" key="3">
    <source>
        <dbReference type="EMBL" id="MCJ0763417.1"/>
    </source>
</evidence>
<feature type="signal peptide" evidence="2">
    <location>
        <begin position="1"/>
        <end position="23"/>
    </location>
</feature>
<dbReference type="AlphaFoldDB" id="A0A9X2APF0"/>
<dbReference type="InterPro" id="IPR042100">
    <property type="entry name" value="Bug_dom1"/>
</dbReference>
<dbReference type="PANTHER" id="PTHR42928:SF5">
    <property type="entry name" value="BLR1237 PROTEIN"/>
    <property type="match status" value="1"/>
</dbReference>
<dbReference type="RefSeq" id="WP_243306009.1">
    <property type="nucleotide sequence ID" value="NZ_JALGBI010000001.1"/>
</dbReference>
<dbReference type="Gene3D" id="3.40.190.150">
    <property type="entry name" value="Bordetella uptake gene, domain 1"/>
    <property type="match status" value="1"/>
</dbReference>
<comment type="similarity">
    <text evidence="1">Belongs to the UPF0065 (bug) family.</text>
</comment>
<gene>
    <name evidence="3" type="ORF">MMF98_09360</name>
</gene>